<evidence type="ECO:0000313" key="2">
    <source>
        <dbReference type="EMBL" id="EFI91681.1"/>
    </source>
</evidence>
<keyword evidence="3" id="KW-1185">Reference proteome</keyword>
<accession>D8QKA9</accession>
<name>D8QKA9_SCHCM</name>
<dbReference type="InParanoid" id="D8QKA9"/>
<sequence>MHLSRLNISPDSSTLPPDSGGAPPARPHLVEESGWPARPASYPIRFPPHIPAASHLVSHTHPA</sequence>
<feature type="region of interest" description="Disordered" evidence="1">
    <location>
        <begin position="1"/>
        <end position="37"/>
    </location>
</feature>
<protein>
    <submittedName>
        <fullName evidence="2">Expressed protein</fullName>
    </submittedName>
</protein>
<dbReference type="Proteomes" id="UP000007431">
    <property type="component" value="Unassembled WGS sequence"/>
</dbReference>
<dbReference type="AlphaFoldDB" id="D8QKA9"/>
<evidence type="ECO:0000256" key="1">
    <source>
        <dbReference type="SAM" id="MobiDB-lite"/>
    </source>
</evidence>
<evidence type="ECO:0000313" key="3">
    <source>
        <dbReference type="Proteomes" id="UP000007431"/>
    </source>
</evidence>
<feature type="compositionally biased region" description="Polar residues" evidence="1">
    <location>
        <begin position="1"/>
        <end position="16"/>
    </location>
</feature>
<dbReference type="EMBL" id="GL377316">
    <property type="protein sequence ID" value="EFI91681.1"/>
    <property type="molecule type" value="Genomic_DNA"/>
</dbReference>
<gene>
    <name evidence="2" type="ORF">SCHCODRAFT_17767</name>
</gene>
<reference evidence="2 3" key="1">
    <citation type="journal article" date="2010" name="Nat. Biotechnol.">
        <title>Genome sequence of the model mushroom Schizophyllum commune.</title>
        <authorList>
            <person name="Ohm R.A."/>
            <person name="de Jong J.F."/>
            <person name="Lugones L.G."/>
            <person name="Aerts A."/>
            <person name="Kothe E."/>
            <person name="Stajich J.E."/>
            <person name="de Vries R.P."/>
            <person name="Record E."/>
            <person name="Levasseur A."/>
            <person name="Baker S.E."/>
            <person name="Bartholomew K.A."/>
            <person name="Coutinho P.M."/>
            <person name="Erdmann S."/>
            <person name="Fowler T.J."/>
            <person name="Gathman A.C."/>
            <person name="Lombard V."/>
            <person name="Henrissat B."/>
            <person name="Knabe N."/>
            <person name="Kuees U."/>
            <person name="Lilly W.W."/>
            <person name="Lindquist E."/>
            <person name="Lucas S."/>
            <person name="Magnuson J.K."/>
            <person name="Piumi F."/>
            <person name="Raudaskoski M."/>
            <person name="Salamov A."/>
            <person name="Schmutz J."/>
            <person name="Schwarze F.W.M.R."/>
            <person name="vanKuyk P.A."/>
            <person name="Horton J.S."/>
            <person name="Grigoriev I.V."/>
            <person name="Woesten H.A.B."/>
        </authorList>
    </citation>
    <scope>NUCLEOTIDE SEQUENCE [LARGE SCALE GENOMIC DNA]</scope>
    <source>
        <strain evidence="3">H4-8 / FGSC 9210</strain>
    </source>
</reference>
<dbReference type="VEuPathDB" id="FungiDB:SCHCODRAFT_02644899"/>
<dbReference type="HOGENOM" id="CLU_2887081_0_0_1"/>
<organism evidence="3">
    <name type="scientific">Schizophyllum commune (strain H4-8 / FGSC 9210)</name>
    <name type="common">Split gill fungus</name>
    <dbReference type="NCBI Taxonomy" id="578458"/>
    <lineage>
        <taxon>Eukaryota</taxon>
        <taxon>Fungi</taxon>
        <taxon>Dikarya</taxon>
        <taxon>Basidiomycota</taxon>
        <taxon>Agaricomycotina</taxon>
        <taxon>Agaricomycetes</taxon>
        <taxon>Agaricomycetidae</taxon>
        <taxon>Agaricales</taxon>
        <taxon>Schizophyllaceae</taxon>
        <taxon>Schizophyllum</taxon>
    </lineage>
</organism>
<proteinExistence type="predicted"/>